<sequence>MAHVNREERGDGGIREIGPQEEYYGHKFRLRIYFEVRVEDGVLRAFQERGIQLIDFRENDNAPKLIEVLAALEAGGMDMSRISGLQNAGIKKMMLYPVDETKPLLATDRIFVKGLVGRVFEAPLIERMVGPKLVEVHFLGLPKKISTCEIERKLEERFEILSQGAKQGVFWEYSNILTGVRILKIRKEDAPHIPAFFYLMGFRIKTWYKNCEKDRKCSKCNIMGHGPWECHQNKEREETVNLGHKIYAEATASISVESVQNNKTGDEKWKDILTPCKTPSRPRTEFISYNPFDVLANDQREKEDDIIEEIESNGPRDTSTPKQARRRIHKRKAINLSSSLEEKRKKPLQGKERTLSKSYEGRERPQERQKETPIIAQMESQMTPQIPHIENQIPRQDELQMEIVKDAVESPETLESISTLNETTPGDQGDVFIDSLFNGEPTSDFEF</sequence>
<feature type="region of interest" description="Disordered" evidence="1">
    <location>
        <begin position="308"/>
        <end position="373"/>
    </location>
</feature>
<keyword evidence="3" id="KW-1185">Reference proteome</keyword>
<dbReference type="EMBL" id="JBJQND010000011">
    <property type="protein sequence ID" value="KAL3860884.1"/>
    <property type="molecule type" value="Genomic_DNA"/>
</dbReference>
<evidence type="ECO:0000313" key="2">
    <source>
        <dbReference type="EMBL" id="KAL3860884.1"/>
    </source>
</evidence>
<protein>
    <submittedName>
        <fullName evidence="2">Uncharacterized protein</fullName>
    </submittedName>
</protein>
<evidence type="ECO:0000313" key="3">
    <source>
        <dbReference type="Proteomes" id="UP001634394"/>
    </source>
</evidence>
<dbReference type="Proteomes" id="UP001634394">
    <property type="component" value="Unassembled WGS sequence"/>
</dbReference>
<organism evidence="2 3">
    <name type="scientific">Sinanodonta woodiana</name>
    <name type="common">Chinese pond mussel</name>
    <name type="synonym">Anodonta woodiana</name>
    <dbReference type="NCBI Taxonomy" id="1069815"/>
    <lineage>
        <taxon>Eukaryota</taxon>
        <taxon>Metazoa</taxon>
        <taxon>Spiralia</taxon>
        <taxon>Lophotrochozoa</taxon>
        <taxon>Mollusca</taxon>
        <taxon>Bivalvia</taxon>
        <taxon>Autobranchia</taxon>
        <taxon>Heteroconchia</taxon>
        <taxon>Palaeoheterodonta</taxon>
        <taxon>Unionida</taxon>
        <taxon>Unionoidea</taxon>
        <taxon>Unionidae</taxon>
        <taxon>Unioninae</taxon>
        <taxon>Sinanodonta</taxon>
    </lineage>
</organism>
<feature type="compositionally biased region" description="Basic residues" evidence="1">
    <location>
        <begin position="323"/>
        <end position="333"/>
    </location>
</feature>
<feature type="region of interest" description="Disordered" evidence="1">
    <location>
        <begin position="411"/>
        <end position="447"/>
    </location>
</feature>
<reference evidence="2 3" key="1">
    <citation type="submission" date="2024-11" db="EMBL/GenBank/DDBJ databases">
        <title>Chromosome-level genome assembly of the freshwater bivalve Anodonta woodiana.</title>
        <authorList>
            <person name="Chen X."/>
        </authorList>
    </citation>
    <scope>NUCLEOTIDE SEQUENCE [LARGE SCALE GENOMIC DNA]</scope>
    <source>
        <strain evidence="2">MN2024</strain>
        <tissue evidence="2">Gills</tissue>
    </source>
</reference>
<accession>A0ABD3VH22</accession>
<name>A0ABD3VH22_SINWO</name>
<proteinExistence type="predicted"/>
<dbReference type="AlphaFoldDB" id="A0ABD3VH22"/>
<feature type="compositionally biased region" description="Basic and acidic residues" evidence="1">
    <location>
        <begin position="340"/>
        <end position="371"/>
    </location>
</feature>
<comment type="caution">
    <text evidence="2">The sequence shown here is derived from an EMBL/GenBank/DDBJ whole genome shotgun (WGS) entry which is preliminary data.</text>
</comment>
<feature type="compositionally biased region" description="Polar residues" evidence="1">
    <location>
        <begin position="413"/>
        <end position="426"/>
    </location>
</feature>
<evidence type="ECO:0000256" key="1">
    <source>
        <dbReference type="SAM" id="MobiDB-lite"/>
    </source>
</evidence>
<gene>
    <name evidence="2" type="ORF">ACJMK2_006980</name>
</gene>